<dbReference type="GO" id="GO:0008984">
    <property type="term" value="F:protein-glutamate methylesterase activity"/>
    <property type="evidence" value="ECO:0007669"/>
    <property type="project" value="UniProtKB-EC"/>
</dbReference>
<dbReference type="GO" id="GO:0000156">
    <property type="term" value="F:phosphorelay response regulator activity"/>
    <property type="evidence" value="ECO:0007669"/>
    <property type="project" value="InterPro"/>
</dbReference>
<dbReference type="AlphaFoldDB" id="A0A4U8YLI0"/>
<evidence type="ECO:0000313" key="7">
    <source>
        <dbReference type="Proteomes" id="UP000507962"/>
    </source>
</evidence>
<accession>A0A4U8YLI0</accession>
<dbReference type="Pfam" id="PF01339">
    <property type="entry name" value="CheB_methylest"/>
    <property type="match status" value="1"/>
</dbReference>
<dbReference type="InterPro" id="IPR000673">
    <property type="entry name" value="Sig_transdc_resp-reg_Me-estase"/>
</dbReference>
<dbReference type="EC" id="3.1.1.61" evidence="2"/>
<dbReference type="SUPFAM" id="SSF52738">
    <property type="entry name" value="Methylesterase CheB, C-terminal domain"/>
    <property type="match status" value="1"/>
</dbReference>
<evidence type="ECO:0000259" key="5">
    <source>
        <dbReference type="PROSITE" id="PS50122"/>
    </source>
</evidence>
<evidence type="ECO:0000256" key="1">
    <source>
        <dbReference type="ARBA" id="ARBA00022801"/>
    </source>
</evidence>
<reference evidence="6 7" key="1">
    <citation type="submission" date="2019-03" db="EMBL/GenBank/DDBJ databases">
        <authorList>
            <person name="Nijsse B."/>
        </authorList>
    </citation>
    <scope>NUCLEOTIDE SEQUENCE [LARGE SCALE GENOMIC DNA]</scope>
    <source>
        <strain evidence="6">Desulfoluna butyratoxydans MSL71</strain>
    </source>
</reference>
<dbReference type="GO" id="GO:0005737">
    <property type="term" value="C:cytoplasm"/>
    <property type="evidence" value="ECO:0007669"/>
    <property type="project" value="InterPro"/>
</dbReference>
<dbReference type="EMBL" id="CAADHO010000004">
    <property type="protein sequence ID" value="VFQ44825.1"/>
    <property type="molecule type" value="Genomic_DNA"/>
</dbReference>
<feature type="active site" evidence="4">
    <location>
        <position position="39"/>
    </location>
</feature>
<dbReference type="CDD" id="cd16433">
    <property type="entry name" value="CheB"/>
    <property type="match status" value="1"/>
</dbReference>
<evidence type="ECO:0000256" key="3">
    <source>
        <dbReference type="ARBA" id="ARBA00048267"/>
    </source>
</evidence>
<dbReference type="InterPro" id="IPR035909">
    <property type="entry name" value="CheB_C"/>
</dbReference>
<dbReference type="Gene3D" id="3.40.50.180">
    <property type="entry name" value="Methylesterase CheB, C-terminal domain"/>
    <property type="match status" value="1"/>
</dbReference>
<protein>
    <recommendedName>
        <fullName evidence="2">protein-glutamate methylesterase</fullName>
        <ecNumber evidence="2">3.1.1.61</ecNumber>
    </recommendedName>
</protein>
<organism evidence="6 7">
    <name type="scientific">Desulfoluna butyratoxydans</name>
    <dbReference type="NCBI Taxonomy" id="231438"/>
    <lineage>
        <taxon>Bacteria</taxon>
        <taxon>Pseudomonadati</taxon>
        <taxon>Thermodesulfobacteriota</taxon>
        <taxon>Desulfobacteria</taxon>
        <taxon>Desulfobacterales</taxon>
        <taxon>Desulfolunaceae</taxon>
        <taxon>Desulfoluna</taxon>
    </lineage>
</organism>
<keyword evidence="4" id="KW-0145">Chemotaxis</keyword>
<dbReference type="PROSITE" id="PS50122">
    <property type="entry name" value="CHEB"/>
    <property type="match status" value="1"/>
</dbReference>
<feature type="active site" evidence="4">
    <location>
        <position position="12"/>
    </location>
</feature>
<dbReference type="PANTHER" id="PTHR42872">
    <property type="entry name" value="PROTEIN-GLUTAMATE METHYLESTERASE/PROTEIN-GLUTAMINE GLUTAMINASE"/>
    <property type="match status" value="1"/>
</dbReference>
<dbReference type="GO" id="GO:0006935">
    <property type="term" value="P:chemotaxis"/>
    <property type="evidence" value="ECO:0007669"/>
    <property type="project" value="UniProtKB-UniRule"/>
</dbReference>
<name>A0A4U8YLI0_9BACT</name>
<gene>
    <name evidence="6" type="ORF">MSL71_24820</name>
</gene>
<evidence type="ECO:0000256" key="2">
    <source>
        <dbReference type="ARBA" id="ARBA00039140"/>
    </source>
</evidence>
<feature type="domain" description="CheB-type methylesterase" evidence="5">
    <location>
        <begin position="1"/>
        <end position="187"/>
    </location>
</feature>
<keyword evidence="7" id="KW-1185">Reference proteome</keyword>
<evidence type="ECO:0000256" key="4">
    <source>
        <dbReference type="PROSITE-ProRule" id="PRU00050"/>
    </source>
</evidence>
<dbReference type="Proteomes" id="UP000507962">
    <property type="component" value="Unassembled WGS sequence"/>
</dbReference>
<dbReference type="RefSeq" id="WP_218951018.1">
    <property type="nucleotide sequence ID" value="NZ_CAADHO010000004.1"/>
</dbReference>
<feature type="active site" evidence="4">
    <location>
        <position position="132"/>
    </location>
</feature>
<keyword evidence="1 4" id="KW-0378">Hydrolase</keyword>
<proteinExistence type="predicted"/>
<dbReference type="PANTHER" id="PTHR42872:SF3">
    <property type="entry name" value="PROTEIN-GLUTAMATE METHYLESTERASE_PROTEIN-GLUTAMINE GLUTAMINASE 1"/>
    <property type="match status" value="1"/>
</dbReference>
<comment type="catalytic activity">
    <reaction evidence="3">
        <text>[protein]-L-glutamate 5-O-methyl ester + H2O = L-glutamyl-[protein] + methanol + H(+)</text>
        <dbReference type="Rhea" id="RHEA:23236"/>
        <dbReference type="Rhea" id="RHEA-COMP:10208"/>
        <dbReference type="Rhea" id="RHEA-COMP:10311"/>
        <dbReference type="ChEBI" id="CHEBI:15377"/>
        <dbReference type="ChEBI" id="CHEBI:15378"/>
        <dbReference type="ChEBI" id="CHEBI:17790"/>
        <dbReference type="ChEBI" id="CHEBI:29973"/>
        <dbReference type="ChEBI" id="CHEBI:82795"/>
        <dbReference type="EC" id="3.1.1.61"/>
    </reaction>
</comment>
<sequence>MKSFEAVVIGVSAGGLAALEAILPVLDESFGLPVLVVQHLSPDTESYLPKHLDIRCALHAKEAEDKEPLKPGTVYVAPPNYHLMVEADRTIALSTEERVNFSRPSVDVLFETAAEVFCQGLVGVVLTGANSDGAAGVARVKALGGLVVVQDPETAAADAMPRAAIKAVTPDHVLPLERIGPFLKTLA</sequence>
<evidence type="ECO:0000313" key="6">
    <source>
        <dbReference type="EMBL" id="VFQ44825.1"/>
    </source>
</evidence>